<keyword evidence="1" id="KW-0472">Membrane</keyword>
<evidence type="ECO:0000256" key="1">
    <source>
        <dbReference type="SAM" id="Phobius"/>
    </source>
</evidence>
<dbReference type="Proteomes" id="UP000823749">
    <property type="component" value="Chromosome 13"/>
</dbReference>
<sequence length="189" mass="21322">MRWRGELRGEGKYATTAVRLWSTEPGPEKAIYLCCGSGFHRAILRDDFAMMRSTPHKTLLYAGDVEWQDLKKEEEKIDVYCIFSTWEEKMKQLPKFISIFNAVRHYAVNACLAPLYSVEGMHVITVEGVGNRRHGLHPVQVSATALSMPISIVASLLGFWIGLDVVVKIHQRLTVVVDVPEDYTKVGSV</sequence>
<dbReference type="InterPro" id="IPR016208">
    <property type="entry name" value="Ald_Oxase/xanthine_DH-like"/>
</dbReference>
<dbReference type="GO" id="GO:0005506">
    <property type="term" value="F:iron ion binding"/>
    <property type="evidence" value="ECO:0007669"/>
    <property type="project" value="InterPro"/>
</dbReference>
<dbReference type="InterPro" id="IPR012675">
    <property type="entry name" value="Beta-grasp_dom_sf"/>
</dbReference>
<dbReference type="PANTHER" id="PTHR45444">
    <property type="entry name" value="XANTHINE DEHYDROGENASE"/>
    <property type="match status" value="1"/>
</dbReference>
<dbReference type="GO" id="GO:0016491">
    <property type="term" value="F:oxidoreductase activity"/>
    <property type="evidence" value="ECO:0007669"/>
    <property type="project" value="InterPro"/>
</dbReference>
<reference evidence="2 3" key="1">
    <citation type="submission" date="2020-08" db="EMBL/GenBank/DDBJ databases">
        <title>Plant Genome Project.</title>
        <authorList>
            <person name="Zhang R.-G."/>
        </authorList>
    </citation>
    <scope>NUCLEOTIDE SEQUENCE [LARGE SCALE GENOMIC DNA]</scope>
    <source>
        <strain evidence="2">WSP0</strain>
        <tissue evidence="2">Leaf</tissue>
    </source>
</reference>
<name>A0AAV6HZW3_9ERIC</name>
<gene>
    <name evidence="2" type="ORF">RHGRI_038090</name>
</gene>
<keyword evidence="1" id="KW-1133">Transmembrane helix</keyword>
<evidence type="ECO:0000313" key="2">
    <source>
        <dbReference type="EMBL" id="KAG5517571.1"/>
    </source>
</evidence>
<proteinExistence type="predicted"/>
<dbReference type="Gene3D" id="3.10.20.30">
    <property type="match status" value="1"/>
</dbReference>
<feature type="transmembrane region" description="Helical" evidence="1">
    <location>
        <begin position="141"/>
        <end position="163"/>
    </location>
</feature>
<evidence type="ECO:0000313" key="3">
    <source>
        <dbReference type="Proteomes" id="UP000823749"/>
    </source>
</evidence>
<keyword evidence="3" id="KW-1185">Reference proteome</keyword>
<dbReference type="EMBL" id="JACTNZ010000013">
    <property type="protein sequence ID" value="KAG5517571.1"/>
    <property type="molecule type" value="Genomic_DNA"/>
</dbReference>
<dbReference type="PANTHER" id="PTHR45444:SF3">
    <property type="entry name" value="XANTHINE DEHYDROGENASE"/>
    <property type="match status" value="1"/>
</dbReference>
<protein>
    <submittedName>
        <fullName evidence="2">Uncharacterized protein</fullName>
    </submittedName>
</protein>
<organism evidence="2 3">
    <name type="scientific">Rhododendron griersonianum</name>
    <dbReference type="NCBI Taxonomy" id="479676"/>
    <lineage>
        <taxon>Eukaryota</taxon>
        <taxon>Viridiplantae</taxon>
        <taxon>Streptophyta</taxon>
        <taxon>Embryophyta</taxon>
        <taxon>Tracheophyta</taxon>
        <taxon>Spermatophyta</taxon>
        <taxon>Magnoliopsida</taxon>
        <taxon>eudicotyledons</taxon>
        <taxon>Gunneridae</taxon>
        <taxon>Pentapetalae</taxon>
        <taxon>asterids</taxon>
        <taxon>Ericales</taxon>
        <taxon>Ericaceae</taxon>
        <taxon>Ericoideae</taxon>
        <taxon>Rhodoreae</taxon>
        <taxon>Rhododendron</taxon>
    </lineage>
</organism>
<accession>A0AAV6HZW3</accession>
<dbReference type="AlphaFoldDB" id="A0AAV6HZW3"/>
<comment type="caution">
    <text evidence="2">The sequence shown here is derived from an EMBL/GenBank/DDBJ whole genome shotgun (WGS) entry which is preliminary data.</text>
</comment>
<keyword evidence="1" id="KW-0812">Transmembrane</keyword>